<feature type="chain" id="PRO_5040869228" evidence="1">
    <location>
        <begin position="23"/>
        <end position="504"/>
    </location>
</feature>
<sequence length="504" mass="56535">MWFLYFRALTACLLTLLTTLHAVAPPPFPPLPTDPEALNQLLESLTTPQQLVTITNSLHTAAVKSALNKHNAAAHDYIIAELAINKESLTVQKDTSRWADLENLMNFANSELIRLNKYRVDNPASYLDFVDSKSTADTHTLSIPYYLCQDTGLPFFFWNPMYCASPFAQALIIRVDELSAKRMKYVSEATCRDFFGWDELSVQYYDETKVDFSPVKVFGRCLDKMADNLALEIRSIMQSYGYKRWAKGHFDLESRYAPTLFELEEVVAKVTTETLGMEGNVWKDNGGVPGEERSLKAKDVDQMLVDKRRCLMTTVATSLGKNPKYMEVGFNAGHSSTMMLETFPDLKVVAFDLCAHDYTLAAFEFLKSKFPDRITLTCGNSETTVPAHGRGSALRSFDAIFVDAGHFYFNALTDIISTADFAKPGAIMVVDDCTSNLHSREDNINLAESNVYEYHVSLAYKHAVDGGVLEPLQGDVCGDTDLCVAKVIMHDNDKFRSKKEYAEL</sequence>
<name>A0A9W7ANH8_9STRA</name>
<keyword evidence="3" id="KW-1185">Reference proteome</keyword>
<dbReference type="InterPro" id="IPR029063">
    <property type="entry name" value="SAM-dependent_MTases_sf"/>
</dbReference>
<organism evidence="2 3">
    <name type="scientific">Triparma strigata</name>
    <dbReference type="NCBI Taxonomy" id="1606541"/>
    <lineage>
        <taxon>Eukaryota</taxon>
        <taxon>Sar</taxon>
        <taxon>Stramenopiles</taxon>
        <taxon>Ochrophyta</taxon>
        <taxon>Bolidophyceae</taxon>
        <taxon>Parmales</taxon>
        <taxon>Triparmaceae</taxon>
        <taxon>Triparma</taxon>
    </lineage>
</organism>
<evidence type="ECO:0000313" key="2">
    <source>
        <dbReference type="EMBL" id="GMH76221.1"/>
    </source>
</evidence>
<dbReference type="SUPFAM" id="SSF53335">
    <property type="entry name" value="S-adenosyl-L-methionine-dependent methyltransferases"/>
    <property type="match status" value="1"/>
</dbReference>
<keyword evidence="1" id="KW-0732">Signal</keyword>
<dbReference type="AlphaFoldDB" id="A0A9W7ANH8"/>
<protein>
    <submittedName>
        <fullName evidence="2">Uncharacterized protein</fullName>
    </submittedName>
</protein>
<dbReference type="OrthoDB" id="200734at2759"/>
<evidence type="ECO:0000313" key="3">
    <source>
        <dbReference type="Proteomes" id="UP001165085"/>
    </source>
</evidence>
<gene>
    <name evidence="2" type="ORF">TrST_g9489</name>
</gene>
<proteinExistence type="predicted"/>
<comment type="caution">
    <text evidence="2">The sequence shown here is derived from an EMBL/GenBank/DDBJ whole genome shotgun (WGS) entry which is preliminary data.</text>
</comment>
<reference evidence="3" key="1">
    <citation type="journal article" date="2023" name="Commun. Biol.">
        <title>Genome analysis of Parmales, the sister group of diatoms, reveals the evolutionary specialization of diatoms from phago-mixotrophs to photoautotrophs.</title>
        <authorList>
            <person name="Ban H."/>
            <person name="Sato S."/>
            <person name="Yoshikawa S."/>
            <person name="Yamada K."/>
            <person name="Nakamura Y."/>
            <person name="Ichinomiya M."/>
            <person name="Sato N."/>
            <person name="Blanc-Mathieu R."/>
            <person name="Endo H."/>
            <person name="Kuwata A."/>
            <person name="Ogata H."/>
        </authorList>
    </citation>
    <scope>NUCLEOTIDE SEQUENCE [LARGE SCALE GENOMIC DNA]</scope>
    <source>
        <strain evidence="3">NIES 3701</strain>
    </source>
</reference>
<evidence type="ECO:0000256" key="1">
    <source>
        <dbReference type="SAM" id="SignalP"/>
    </source>
</evidence>
<feature type="signal peptide" evidence="1">
    <location>
        <begin position="1"/>
        <end position="22"/>
    </location>
</feature>
<dbReference type="EMBL" id="BRXY01000195">
    <property type="protein sequence ID" value="GMH76221.1"/>
    <property type="molecule type" value="Genomic_DNA"/>
</dbReference>
<dbReference type="Proteomes" id="UP001165085">
    <property type="component" value="Unassembled WGS sequence"/>
</dbReference>
<dbReference type="Pfam" id="PF13578">
    <property type="entry name" value="Methyltransf_24"/>
    <property type="match status" value="1"/>
</dbReference>
<accession>A0A9W7ANH8</accession>
<dbReference type="Gene3D" id="3.40.50.150">
    <property type="entry name" value="Vaccinia Virus protein VP39"/>
    <property type="match status" value="1"/>
</dbReference>